<name>A0ABU7GYT7_9SPHI</name>
<accession>A0ABU7GYT7</accession>
<evidence type="ECO:0000256" key="5">
    <source>
        <dbReference type="ARBA" id="ARBA00022989"/>
    </source>
</evidence>
<evidence type="ECO:0000256" key="8">
    <source>
        <dbReference type="SAM" id="Phobius"/>
    </source>
</evidence>
<proteinExistence type="predicted"/>
<dbReference type="InterPro" id="IPR017825">
    <property type="entry name" value="Lycopene_cyclase_dom"/>
</dbReference>
<dbReference type="RefSeq" id="WP_330145043.1">
    <property type="nucleotide sequence ID" value="NZ_JAZDQU010000001.1"/>
</dbReference>
<keyword evidence="11" id="KW-1185">Reference proteome</keyword>
<evidence type="ECO:0000256" key="4">
    <source>
        <dbReference type="ARBA" id="ARBA00022746"/>
    </source>
</evidence>
<evidence type="ECO:0000256" key="3">
    <source>
        <dbReference type="ARBA" id="ARBA00022692"/>
    </source>
</evidence>
<evidence type="ECO:0000313" key="10">
    <source>
        <dbReference type="EMBL" id="MEE1884125.1"/>
    </source>
</evidence>
<protein>
    <submittedName>
        <fullName evidence="10">Lycopene cyclase domain-containing protein</fullName>
    </submittedName>
</protein>
<keyword evidence="6 8" id="KW-0472">Membrane</keyword>
<reference evidence="10 11" key="1">
    <citation type="submission" date="2024-01" db="EMBL/GenBank/DDBJ databases">
        <title>Pedobacter sp. nov., isolated from oil-contaminated soil.</title>
        <authorList>
            <person name="Le N.T.T."/>
        </authorList>
    </citation>
    <scope>NUCLEOTIDE SEQUENCE [LARGE SCALE GENOMIC DNA]</scope>
    <source>
        <strain evidence="10 11">VNH31</strain>
    </source>
</reference>
<sequence>MLNIVFTARNIFLASFMATFMLTLFNYALIDNDILSYQVNAFGSNSFQGQPVVAPLFMFLMFFAALYFYIFLNKKYFHNTLEKYSFAVSNILLGLCIAVGFFANARPFTLLTFVLLFLCLIAIEYINKIRFMGKFYRLFLAFLMPFWLINFVLISQKTMVFNPEMRVQLNIGPVPVENLFIWFIFSLVAVYFFERLEAPKRA</sequence>
<evidence type="ECO:0000313" key="11">
    <source>
        <dbReference type="Proteomes" id="UP001337681"/>
    </source>
</evidence>
<feature type="transmembrane region" description="Helical" evidence="8">
    <location>
        <begin position="84"/>
        <end position="102"/>
    </location>
</feature>
<dbReference type="Proteomes" id="UP001337681">
    <property type="component" value="Unassembled WGS sequence"/>
</dbReference>
<keyword evidence="4" id="KW-0125">Carotenoid biosynthesis</keyword>
<feature type="domain" description="Lycopene cyclase" evidence="9">
    <location>
        <begin position="108"/>
        <end position="195"/>
    </location>
</feature>
<evidence type="ECO:0000256" key="7">
    <source>
        <dbReference type="ARBA" id="ARBA00023235"/>
    </source>
</evidence>
<keyword evidence="5 8" id="KW-1133">Transmembrane helix</keyword>
<feature type="transmembrane region" description="Helical" evidence="8">
    <location>
        <begin position="138"/>
        <end position="156"/>
    </location>
</feature>
<feature type="transmembrane region" description="Helical" evidence="8">
    <location>
        <begin position="176"/>
        <end position="193"/>
    </location>
</feature>
<feature type="transmembrane region" description="Helical" evidence="8">
    <location>
        <begin position="108"/>
        <end position="126"/>
    </location>
</feature>
<comment type="pathway">
    <text evidence="2">Carotenoid biosynthesis.</text>
</comment>
<keyword evidence="7" id="KW-0413">Isomerase</keyword>
<evidence type="ECO:0000259" key="9">
    <source>
        <dbReference type="Pfam" id="PF18916"/>
    </source>
</evidence>
<organism evidence="10 11">
    <name type="scientific">Pedobacter flavus</name>
    <dbReference type="NCBI Taxonomy" id="3113906"/>
    <lineage>
        <taxon>Bacteria</taxon>
        <taxon>Pseudomonadati</taxon>
        <taxon>Bacteroidota</taxon>
        <taxon>Sphingobacteriia</taxon>
        <taxon>Sphingobacteriales</taxon>
        <taxon>Sphingobacteriaceae</taxon>
        <taxon>Pedobacter</taxon>
    </lineage>
</organism>
<evidence type="ECO:0000256" key="1">
    <source>
        <dbReference type="ARBA" id="ARBA00004141"/>
    </source>
</evidence>
<feature type="transmembrane region" description="Helical" evidence="8">
    <location>
        <begin position="12"/>
        <end position="30"/>
    </location>
</feature>
<evidence type="ECO:0000256" key="2">
    <source>
        <dbReference type="ARBA" id="ARBA00004829"/>
    </source>
</evidence>
<gene>
    <name evidence="10" type="ORF">VRU49_01720</name>
</gene>
<keyword evidence="3 8" id="KW-0812">Transmembrane</keyword>
<feature type="transmembrane region" description="Helical" evidence="8">
    <location>
        <begin position="52"/>
        <end position="72"/>
    </location>
</feature>
<evidence type="ECO:0000256" key="6">
    <source>
        <dbReference type="ARBA" id="ARBA00023136"/>
    </source>
</evidence>
<dbReference type="EMBL" id="JAZDQU010000001">
    <property type="protein sequence ID" value="MEE1884125.1"/>
    <property type="molecule type" value="Genomic_DNA"/>
</dbReference>
<dbReference type="Pfam" id="PF18916">
    <property type="entry name" value="Lycopene_cyc"/>
    <property type="match status" value="1"/>
</dbReference>
<comment type="subcellular location">
    <subcellularLocation>
        <location evidence="1">Membrane</location>
        <topology evidence="1">Multi-pass membrane protein</topology>
    </subcellularLocation>
</comment>
<comment type="caution">
    <text evidence="10">The sequence shown here is derived from an EMBL/GenBank/DDBJ whole genome shotgun (WGS) entry which is preliminary data.</text>
</comment>